<feature type="chain" id="PRO_5044553406" evidence="2">
    <location>
        <begin position="18"/>
        <end position="145"/>
    </location>
</feature>
<protein>
    <submittedName>
        <fullName evidence="5">Secreted phosphoprotein 1</fullName>
    </submittedName>
</protein>
<accession>A0A183UUD1</accession>
<dbReference type="EMBL" id="UYWY01021118">
    <property type="protein sequence ID" value="VDM43422.1"/>
    <property type="molecule type" value="Genomic_DNA"/>
</dbReference>
<evidence type="ECO:0000313" key="4">
    <source>
        <dbReference type="Proteomes" id="UP000050794"/>
    </source>
</evidence>
<keyword evidence="2" id="KW-0732">Signal</keyword>
<evidence type="ECO:0000313" key="5">
    <source>
        <dbReference type="WBParaSite" id="TCNE_0001210101-mRNA-1"/>
    </source>
</evidence>
<proteinExistence type="predicted"/>
<reference evidence="5" key="1">
    <citation type="submission" date="2016-06" db="UniProtKB">
        <authorList>
            <consortium name="WormBaseParasite"/>
        </authorList>
    </citation>
    <scope>IDENTIFICATION</scope>
</reference>
<reference evidence="3 4" key="2">
    <citation type="submission" date="2018-11" db="EMBL/GenBank/DDBJ databases">
        <authorList>
            <consortium name="Pathogen Informatics"/>
        </authorList>
    </citation>
    <scope>NUCLEOTIDE SEQUENCE [LARGE SCALE GENOMIC DNA]</scope>
</reference>
<gene>
    <name evidence="3" type="ORF">TCNE_LOCUS12101</name>
</gene>
<dbReference type="AlphaFoldDB" id="A0A183UUD1"/>
<evidence type="ECO:0000256" key="1">
    <source>
        <dbReference type="SAM" id="MobiDB-lite"/>
    </source>
</evidence>
<feature type="signal peptide" evidence="2">
    <location>
        <begin position="1"/>
        <end position="17"/>
    </location>
</feature>
<evidence type="ECO:0000313" key="3">
    <source>
        <dbReference type="EMBL" id="VDM43422.1"/>
    </source>
</evidence>
<dbReference type="Proteomes" id="UP000050794">
    <property type="component" value="Unassembled WGS sequence"/>
</dbReference>
<sequence>MFLFLLYAITVRSVVISEPLVGEQMPPEVVEDKPYYRFDKFTSMPNEDKRSTVFASYSTQRRSIRAQASHNDKENDFAELLVSKGDNPIESETIFEEVEVPERYEKELLMSTLMTNVTASEVKDEDLDEELQSAVSKELDDQLSH</sequence>
<dbReference type="WBParaSite" id="TCNE_0001210101-mRNA-1">
    <property type="protein sequence ID" value="TCNE_0001210101-mRNA-1"/>
    <property type="gene ID" value="TCNE_0001210101"/>
</dbReference>
<evidence type="ECO:0000256" key="2">
    <source>
        <dbReference type="SAM" id="SignalP"/>
    </source>
</evidence>
<keyword evidence="4" id="KW-1185">Reference proteome</keyword>
<organism evidence="4 5">
    <name type="scientific">Toxocara canis</name>
    <name type="common">Canine roundworm</name>
    <dbReference type="NCBI Taxonomy" id="6265"/>
    <lineage>
        <taxon>Eukaryota</taxon>
        <taxon>Metazoa</taxon>
        <taxon>Ecdysozoa</taxon>
        <taxon>Nematoda</taxon>
        <taxon>Chromadorea</taxon>
        <taxon>Rhabditida</taxon>
        <taxon>Spirurina</taxon>
        <taxon>Ascaridomorpha</taxon>
        <taxon>Ascaridoidea</taxon>
        <taxon>Toxocaridae</taxon>
        <taxon>Toxocara</taxon>
    </lineage>
</organism>
<feature type="region of interest" description="Disordered" evidence="1">
    <location>
        <begin position="124"/>
        <end position="145"/>
    </location>
</feature>
<name>A0A183UUD1_TOXCA</name>